<evidence type="ECO:0008006" key="4">
    <source>
        <dbReference type="Google" id="ProtNLM"/>
    </source>
</evidence>
<proteinExistence type="predicted"/>
<evidence type="ECO:0000313" key="2">
    <source>
        <dbReference type="EMBL" id="SFH13734.1"/>
    </source>
</evidence>
<dbReference type="STRING" id="414048.SAMN04489864_105296"/>
<feature type="signal peptide" evidence="1">
    <location>
        <begin position="1"/>
        <end position="17"/>
    </location>
</feature>
<sequence>MKIINLAFGAVWLLAVACNSEKKGNTTDSNTSDSDTTSMPVDTAAMNKAWVNYMTPGEVHKMLAKSDGKWEAEISFYYSPDSPSVNKATCENKMILGGRYQQGTYKGMIDGMQFEGVSTLAYDNARKIYLSTWIDNMGTGIMQLEGTYDEASKTMNLKGSATDVVTGKDIAVRETFKMVDDNTQVMEMFETKEGKEMKTMSILLKRK</sequence>
<evidence type="ECO:0000313" key="3">
    <source>
        <dbReference type="Proteomes" id="UP000199666"/>
    </source>
</evidence>
<dbReference type="Pfam" id="PF07617">
    <property type="entry name" value="DUF1579"/>
    <property type="match status" value="1"/>
</dbReference>
<dbReference type="OrthoDB" id="277821at2"/>
<keyword evidence="3" id="KW-1185">Reference proteome</keyword>
<dbReference type="AlphaFoldDB" id="A0A1I2XJQ8"/>
<organism evidence="2 3">
    <name type="scientific">Pedobacter insulae</name>
    <dbReference type="NCBI Taxonomy" id="414048"/>
    <lineage>
        <taxon>Bacteria</taxon>
        <taxon>Pseudomonadati</taxon>
        <taxon>Bacteroidota</taxon>
        <taxon>Sphingobacteriia</taxon>
        <taxon>Sphingobacteriales</taxon>
        <taxon>Sphingobacteriaceae</taxon>
        <taxon>Pedobacter</taxon>
    </lineage>
</organism>
<dbReference type="Proteomes" id="UP000199666">
    <property type="component" value="Unassembled WGS sequence"/>
</dbReference>
<feature type="chain" id="PRO_5011555263" description="DUF1579 domain-containing protein" evidence="1">
    <location>
        <begin position="18"/>
        <end position="207"/>
    </location>
</feature>
<evidence type="ECO:0000256" key="1">
    <source>
        <dbReference type="SAM" id="SignalP"/>
    </source>
</evidence>
<accession>A0A1I2XJQ8</accession>
<name>A0A1I2XJQ8_9SPHI</name>
<dbReference type="InterPro" id="IPR011473">
    <property type="entry name" value="DUF1579"/>
</dbReference>
<gene>
    <name evidence="2" type="ORF">SAMN04489864_105296</name>
</gene>
<keyword evidence="1" id="KW-0732">Signal</keyword>
<dbReference type="RefSeq" id="WP_090993874.1">
    <property type="nucleotide sequence ID" value="NZ_FOPP01000005.1"/>
</dbReference>
<dbReference type="PROSITE" id="PS51257">
    <property type="entry name" value="PROKAR_LIPOPROTEIN"/>
    <property type="match status" value="1"/>
</dbReference>
<reference evidence="2 3" key="1">
    <citation type="submission" date="2016-10" db="EMBL/GenBank/DDBJ databases">
        <authorList>
            <person name="de Groot N.N."/>
        </authorList>
    </citation>
    <scope>NUCLEOTIDE SEQUENCE [LARGE SCALE GENOMIC DNA]</scope>
    <source>
        <strain evidence="2 3">DSM 18684</strain>
    </source>
</reference>
<dbReference type="EMBL" id="FOPP01000005">
    <property type="protein sequence ID" value="SFH13734.1"/>
    <property type="molecule type" value="Genomic_DNA"/>
</dbReference>
<protein>
    <recommendedName>
        <fullName evidence="4">DUF1579 domain-containing protein</fullName>
    </recommendedName>
</protein>